<dbReference type="NCBIfam" id="TIGR01727">
    <property type="entry name" value="oligo_HPY"/>
    <property type="match status" value="1"/>
</dbReference>
<keyword evidence="2" id="KW-0813">Transport</keyword>
<dbReference type="SUPFAM" id="SSF52540">
    <property type="entry name" value="P-loop containing nucleoside triphosphate hydrolases"/>
    <property type="match status" value="1"/>
</dbReference>
<dbReference type="PROSITE" id="PS00211">
    <property type="entry name" value="ABC_TRANSPORTER_1"/>
    <property type="match status" value="1"/>
</dbReference>
<dbReference type="PANTHER" id="PTHR43776:SF8">
    <property type="entry name" value="ABC TRANSPORTER, ATP-BINDING PROTEIN"/>
    <property type="match status" value="1"/>
</dbReference>
<proteinExistence type="inferred from homology"/>
<evidence type="ECO:0000313" key="7">
    <source>
        <dbReference type="Proteomes" id="UP001162836"/>
    </source>
</evidence>
<dbReference type="RefSeq" id="WP_231314770.1">
    <property type="nucleotide sequence ID" value="NZ_JAJODE010000019.1"/>
</dbReference>
<evidence type="ECO:0000256" key="3">
    <source>
        <dbReference type="ARBA" id="ARBA00022741"/>
    </source>
</evidence>
<keyword evidence="3" id="KW-0547">Nucleotide-binding</keyword>
<keyword evidence="4 6" id="KW-0067">ATP-binding</keyword>
<keyword evidence="7" id="KW-1185">Reference proteome</keyword>
<dbReference type="Gene3D" id="3.40.50.300">
    <property type="entry name" value="P-loop containing nucleotide triphosphate hydrolases"/>
    <property type="match status" value="1"/>
</dbReference>
<name>A0ABS8QJA4_9BACI</name>
<dbReference type="EMBL" id="JAJODE010000019">
    <property type="protein sequence ID" value="MCD4838906.1"/>
    <property type="molecule type" value="Genomic_DNA"/>
</dbReference>
<sequence>MSELLLEVKGLKKYFPITGGLLGRKQGEVKAVDDVSFYVKKGETLGIVGESGCGKSTTGRLLMRLIEASDGRIIFEDKEITKMSKSELRRVRRDIQMVFQDPYASLNPRHSVEQILEEPLIVHGIGSKEERKKRVKEMLEVVGLSSYHAKRYPHQFSGGQRQRIGIARALMTKPKLIIADEPVSALDVSIQAQVLNLMKDIQKEFNLTYIFIAHDLGVVRHISDRVGVMYLGRLIELADCEELYENPKHPYTKALLSAVPIPDPDLKKQTILIEGELPSPANPPSGCAFHTRCTECMDICKTTRPEEYNLNGHYVACHLYNK</sequence>
<evidence type="ECO:0000256" key="1">
    <source>
        <dbReference type="ARBA" id="ARBA00005417"/>
    </source>
</evidence>
<protein>
    <submittedName>
        <fullName evidence="6">Dipeptide ABC transporter ATP-binding protein</fullName>
    </submittedName>
</protein>
<feature type="domain" description="ABC transporter" evidence="5">
    <location>
        <begin position="6"/>
        <end position="256"/>
    </location>
</feature>
<accession>A0ABS8QJA4</accession>
<reference evidence="6 7" key="1">
    <citation type="journal article" date="2023" name="Antonie Van Leeuwenhoek">
        <title>Unveiling the genomic potential of a novel thermostable glycoside hydrolases producing Neobacillus sedimentimangrovi UE25.</title>
        <authorList>
            <person name="Ejaz U."/>
            <person name="Saleem F."/>
            <person name="Rashid R."/>
            <person name="Hasan K.A."/>
            <person name="Syed M.N."/>
            <person name="Sohail M."/>
        </authorList>
    </citation>
    <scope>NUCLEOTIDE SEQUENCE [LARGE SCALE GENOMIC DNA]</scope>
    <source>
        <strain evidence="6 7">UE25</strain>
    </source>
</reference>
<dbReference type="InterPro" id="IPR027417">
    <property type="entry name" value="P-loop_NTPase"/>
</dbReference>
<dbReference type="CDD" id="cd03257">
    <property type="entry name" value="ABC_NikE_OppD_transporters"/>
    <property type="match status" value="1"/>
</dbReference>
<dbReference type="NCBIfam" id="NF008453">
    <property type="entry name" value="PRK11308.1"/>
    <property type="match status" value="1"/>
</dbReference>
<dbReference type="PROSITE" id="PS50893">
    <property type="entry name" value="ABC_TRANSPORTER_2"/>
    <property type="match status" value="1"/>
</dbReference>
<dbReference type="InterPro" id="IPR003593">
    <property type="entry name" value="AAA+_ATPase"/>
</dbReference>
<dbReference type="InterPro" id="IPR017871">
    <property type="entry name" value="ABC_transporter-like_CS"/>
</dbReference>
<dbReference type="Pfam" id="PF00005">
    <property type="entry name" value="ABC_tran"/>
    <property type="match status" value="1"/>
</dbReference>
<comment type="similarity">
    <text evidence="1">Belongs to the ABC transporter superfamily.</text>
</comment>
<dbReference type="InterPro" id="IPR013563">
    <property type="entry name" value="Oligopep_ABC_C"/>
</dbReference>
<dbReference type="GO" id="GO:0005524">
    <property type="term" value="F:ATP binding"/>
    <property type="evidence" value="ECO:0007669"/>
    <property type="project" value="UniProtKB-KW"/>
</dbReference>
<dbReference type="InterPro" id="IPR050319">
    <property type="entry name" value="ABC_transp_ATP-bind"/>
</dbReference>
<evidence type="ECO:0000256" key="4">
    <source>
        <dbReference type="ARBA" id="ARBA00022840"/>
    </source>
</evidence>
<dbReference type="PANTHER" id="PTHR43776">
    <property type="entry name" value="TRANSPORT ATP-BINDING PROTEIN"/>
    <property type="match status" value="1"/>
</dbReference>
<evidence type="ECO:0000256" key="2">
    <source>
        <dbReference type="ARBA" id="ARBA00022448"/>
    </source>
</evidence>
<organism evidence="6 7">
    <name type="scientific">Neobacillus sedimentimangrovi</name>
    <dbReference type="NCBI Taxonomy" id="2699460"/>
    <lineage>
        <taxon>Bacteria</taxon>
        <taxon>Bacillati</taxon>
        <taxon>Bacillota</taxon>
        <taxon>Bacilli</taxon>
        <taxon>Bacillales</taxon>
        <taxon>Bacillaceae</taxon>
        <taxon>Neobacillus</taxon>
    </lineage>
</organism>
<gene>
    <name evidence="6" type="ORF">LRS37_08460</name>
</gene>
<dbReference type="Pfam" id="PF08352">
    <property type="entry name" value="oligo_HPY"/>
    <property type="match status" value="1"/>
</dbReference>
<dbReference type="SMART" id="SM00382">
    <property type="entry name" value="AAA"/>
    <property type="match status" value="1"/>
</dbReference>
<evidence type="ECO:0000259" key="5">
    <source>
        <dbReference type="PROSITE" id="PS50893"/>
    </source>
</evidence>
<dbReference type="Proteomes" id="UP001162836">
    <property type="component" value="Unassembled WGS sequence"/>
</dbReference>
<dbReference type="InterPro" id="IPR003439">
    <property type="entry name" value="ABC_transporter-like_ATP-bd"/>
</dbReference>
<comment type="caution">
    <text evidence="6">The sequence shown here is derived from an EMBL/GenBank/DDBJ whole genome shotgun (WGS) entry which is preliminary data.</text>
</comment>
<evidence type="ECO:0000313" key="6">
    <source>
        <dbReference type="EMBL" id="MCD4838906.1"/>
    </source>
</evidence>